<dbReference type="Proteomes" id="UP000309133">
    <property type="component" value="Unassembled WGS sequence"/>
</dbReference>
<evidence type="ECO:0000313" key="3">
    <source>
        <dbReference type="Proteomes" id="UP000309133"/>
    </source>
</evidence>
<feature type="transmembrane region" description="Helical" evidence="1">
    <location>
        <begin position="54"/>
        <end position="74"/>
    </location>
</feature>
<evidence type="ECO:0000313" key="2">
    <source>
        <dbReference type="EMBL" id="THG29986.1"/>
    </source>
</evidence>
<keyword evidence="1" id="KW-0812">Transmembrane</keyword>
<accession>A0A4S4FLB0</accession>
<reference evidence="2 3" key="1">
    <citation type="submission" date="2019-04" db="EMBL/GenBank/DDBJ databases">
        <authorList>
            <person name="Jiang L."/>
        </authorList>
    </citation>
    <scope>NUCLEOTIDE SEQUENCE [LARGE SCALE GENOMIC DNA]</scope>
    <source>
        <strain evidence="2 3">YIM 131853</strain>
    </source>
</reference>
<organism evidence="2 3">
    <name type="scientific">Naasia lichenicola</name>
    <dbReference type="NCBI Taxonomy" id="2565933"/>
    <lineage>
        <taxon>Bacteria</taxon>
        <taxon>Bacillati</taxon>
        <taxon>Actinomycetota</taxon>
        <taxon>Actinomycetes</taxon>
        <taxon>Micrococcales</taxon>
        <taxon>Microbacteriaceae</taxon>
        <taxon>Naasia</taxon>
    </lineage>
</organism>
<keyword evidence="3" id="KW-1185">Reference proteome</keyword>
<feature type="transmembrane region" description="Helical" evidence="1">
    <location>
        <begin position="12"/>
        <end position="34"/>
    </location>
</feature>
<gene>
    <name evidence="2" type="ORF">E6C64_15195</name>
</gene>
<dbReference type="EMBL" id="SSSM01000005">
    <property type="protein sequence ID" value="THG29986.1"/>
    <property type="molecule type" value="Genomic_DNA"/>
</dbReference>
<protein>
    <submittedName>
        <fullName evidence="2">Uncharacterized protein</fullName>
    </submittedName>
</protein>
<feature type="transmembrane region" description="Helical" evidence="1">
    <location>
        <begin position="94"/>
        <end position="115"/>
    </location>
</feature>
<keyword evidence="1" id="KW-0472">Membrane</keyword>
<proteinExistence type="predicted"/>
<dbReference type="OrthoDB" id="5181921at2"/>
<evidence type="ECO:0000256" key="1">
    <source>
        <dbReference type="SAM" id="Phobius"/>
    </source>
</evidence>
<dbReference type="RefSeq" id="WP_136428315.1">
    <property type="nucleotide sequence ID" value="NZ_SSSM01000005.1"/>
</dbReference>
<comment type="caution">
    <text evidence="2">The sequence shown here is derived from an EMBL/GenBank/DDBJ whole genome shotgun (WGS) entry which is preliminary data.</text>
</comment>
<feature type="transmembrane region" description="Helical" evidence="1">
    <location>
        <begin position="145"/>
        <end position="162"/>
    </location>
</feature>
<sequence length="188" mass="19468">MPQRNTLVRSLHDAGIAAWFGGSLMGVVGLNGASAKAKDPSERLALSSVGWARWAPVQLAAILAHGIGGVGLILGNKTRLVGQQESRTNTIVKLGVTGLAAGATLYSGLLGGTIAKHASEGAEGVTEPSSESSAKLATAQRQQKIVQWIPPVLTLIVIVLGAQQGEQQRPIKGLFQTTLKNLGVTRHG</sequence>
<name>A0A4S4FLB0_9MICO</name>
<dbReference type="AlphaFoldDB" id="A0A4S4FLB0"/>
<keyword evidence="1" id="KW-1133">Transmembrane helix</keyword>